<reference evidence="1" key="2">
    <citation type="journal article" date="2015" name="Data Brief">
        <title>Shoot transcriptome of the giant reed, Arundo donax.</title>
        <authorList>
            <person name="Barrero R.A."/>
            <person name="Guerrero F.D."/>
            <person name="Moolhuijzen P."/>
            <person name="Goolsby J.A."/>
            <person name="Tidwell J."/>
            <person name="Bellgard S.E."/>
            <person name="Bellgard M.I."/>
        </authorList>
    </citation>
    <scope>NUCLEOTIDE SEQUENCE</scope>
    <source>
        <tissue evidence="1">Shoot tissue taken approximately 20 cm above the soil surface</tissue>
    </source>
</reference>
<organism evidence="1">
    <name type="scientific">Arundo donax</name>
    <name type="common">Giant reed</name>
    <name type="synonym">Donax arundinaceus</name>
    <dbReference type="NCBI Taxonomy" id="35708"/>
    <lineage>
        <taxon>Eukaryota</taxon>
        <taxon>Viridiplantae</taxon>
        <taxon>Streptophyta</taxon>
        <taxon>Embryophyta</taxon>
        <taxon>Tracheophyta</taxon>
        <taxon>Spermatophyta</taxon>
        <taxon>Magnoliopsida</taxon>
        <taxon>Liliopsida</taxon>
        <taxon>Poales</taxon>
        <taxon>Poaceae</taxon>
        <taxon>PACMAD clade</taxon>
        <taxon>Arundinoideae</taxon>
        <taxon>Arundineae</taxon>
        <taxon>Arundo</taxon>
    </lineage>
</organism>
<sequence>MLPYKFNYKNCLHIVISHQEENSNP</sequence>
<name>A0A0A9AP35_ARUDO</name>
<protein>
    <submittedName>
        <fullName evidence="1">Uncharacterized protein</fullName>
    </submittedName>
</protein>
<accession>A0A0A9AP35</accession>
<reference evidence="1" key="1">
    <citation type="submission" date="2014-09" db="EMBL/GenBank/DDBJ databases">
        <authorList>
            <person name="Magalhaes I.L.F."/>
            <person name="Oliveira U."/>
            <person name="Santos F.R."/>
            <person name="Vidigal T.H.D.A."/>
            <person name="Brescovit A.D."/>
            <person name="Santos A.J."/>
        </authorList>
    </citation>
    <scope>NUCLEOTIDE SEQUENCE</scope>
    <source>
        <tissue evidence="1">Shoot tissue taken approximately 20 cm above the soil surface</tissue>
    </source>
</reference>
<evidence type="ECO:0000313" key="1">
    <source>
        <dbReference type="EMBL" id="JAD50670.1"/>
    </source>
</evidence>
<dbReference type="EMBL" id="GBRH01247225">
    <property type="protein sequence ID" value="JAD50670.1"/>
    <property type="molecule type" value="Transcribed_RNA"/>
</dbReference>
<proteinExistence type="predicted"/>
<dbReference type="AlphaFoldDB" id="A0A0A9AP35"/>